<gene>
    <name evidence="2" type="ORF">OCBIM_22005098mg</name>
</gene>
<evidence type="ECO:0000313" key="2">
    <source>
        <dbReference type="EMBL" id="KOF93118.1"/>
    </source>
</evidence>
<reference evidence="2" key="1">
    <citation type="submission" date="2015-07" db="EMBL/GenBank/DDBJ databases">
        <title>MeaNS - Measles Nucleotide Surveillance Program.</title>
        <authorList>
            <person name="Tran T."/>
            <person name="Druce J."/>
        </authorList>
    </citation>
    <scope>NUCLEOTIDE SEQUENCE</scope>
    <source>
        <strain evidence="2">UCB-OBI-ISO-001</strain>
        <tissue evidence="2">Gonad</tissue>
    </source>
</reference>
<evidence type="ECO:0000256" key="1">
    <source>
        <dbReference type="SAM" id="Phobius"/>
    </source>
</evidence>
<accession>A0A0L8HV68</accession>
<protein>
    <submittedName>
        <fullName evidence="2">Uncharacterized protein</fullName>
    </submittedName>
</protein>
<dbReference type="AlphaFoldDB" id="A0A0L8HV68"/>
<keyword evidence="1" id="KW-1133">Transmembrane helix</keyword>
<sequence>VCERERELTRVREREVTRVREREVTRVREREVTRVREREVTRVRERELTRVRERELTRVRERETCVRQSGILCKTKLREREREMKYGRGQKDEKKRKLGGREVGIKDEKNITINTKQQRIKQTNKHIRKIKERNCPPFRIPVGVVSFPAVFIWYSAY</sequence>
<keyword evidence="1" id="KW-0812">Transmembrane</keyword>
<organism evidence="2">
    <name type="scientific">Octopus bimaculoides</name>
    <name type="common">California two-spotted octopus</name>
    <dbReference type="NCBI Taxonomy" id="37653"/>
    <lineage>
        <taxon>Eukaryota</taxon>
        <taxon>Metazoa</taxon>
        <taxon>Spiralia</taxon>
        <taxon>Lophotrochozoa</taxon>
        <taxon>Mollusca</taxon>
        <taxon>Cephalopoda</taxon>
        <taxon>Coleoidea</taxon>
        <taxon>Octopodiformes</taxon>
        <taxon>Octopoda</taxon>
        <taxon>Incirrata</taxon>
        <taxon>Octopodidae</taxon>
        <taxon>Octopus</taxon>
    </lineage>
</organism>
<feature type="non-terminal residue" evidence="2">
    <location>
        <position position="1"/>
    </location>
</feature>
<dbReference type="EMBL" id="KQ417228">
    <property type="protein sequence ID" value="KOF93118.1"/>
    <property type="molecule type" value="Genomic_DNA"/>
</dbReference>
<dbReference type="STRING" id="37653.A0A0L8HV68"/>
<keyword evidence="1" id="KW-0472">Membrane</keyword>
<feature type="transmembrane region" description="Helical" evidence="1">
    <location>
        <begin position="138"/>
        <end position="156"/>
    </location>
</feature>
<name>A0A0L8HV68_OCTBM</name>
<proteinExistence type="predicted"/>